<dbReference type="PANTHER" id="PTHR30161:SF1">
    <property type="entry name" value="FLAGELLAR BIOSYNTHESIS PROTEIN FLHA-RELATED"/>
    <property type="match status" value="1"/>
</dbReference>
<protein>
    <recommendedName>
        <fullName evidence="7">Flagellar biosynthesis protein FlhA</fullName>
    </recommendedName>
</protein>
<feature type="transmembrane region" description="Helical" evidence="7">
    <location>
        <begin position="114"/>
        <end position="138"/>
    </location>
</feature>
<dbReference type="Gene3D" id="3.40.30.60">
    <property type="entry name" value="FHIPEP family, domain 1"/>
    <property type="match status" value="1"/>
</dbReference>
<evidence type="ECO:0000256" key="4">
    <source>
        <dbReference type="ARBA" id="ARBA00022692"/>
    </source>
</evidence>
<evidence type="ECO:0000256" key="5">
    <source>
        <dbReference type="ARBA" id="ARBA00022989"/>
    </source>
</evidence>
<dbReference type="EMBL" id="CP036317">
    <property type="protein sequence ID" value="QDV20803.1"/>
    <property type="molecule type" value="Genomic_DNA"/>
</dbReference>
<reference evidence="9 10" key="1">
    <citation type="submission" date="2019-02" db="EMBL/GenBank/DDBJ databases">
        <title>Deep-cultivation of Planctomycetes and their phenomic and genomic characterization uncovers novel biology.</title>
        <authorList>
            <person name="Wiegand S."/>
            <person name="Jogler M."/>
            <person name="Boedeker C."/>
            <person name="Pinto D."/>
            <person name="Vollmers J."/>
            <person name="Rivas-Marin E."/>
            <person name="Kohn T."/>
            <person name="Peeters S.H."/>
            <person name="Heuer A."/>
            <person name="Rast P."/>
            <person name="Oberbeckmann S."/>
            <person name="Bunk B."/>
            <person name="Jeske O."/>
            <person name="Meyerdierks A."/>
            <person name="Storesund J.E."/>
            <person name="Kallscheuer N."/>
            <person name="Luecker S."/>
            <person name="Lage O.M."/>
            <person name="Pohl T."/>
            <person name="Merkel B.J."/>
            <person name="Hornburger P."/>
            <person name="Mueller R.-W."/>
            <person name="Bruemmer F."/>
            <person name="Labrenz M."/>
            <person name="Spormann A.M."/>
            <person name="Op den Camp H."/>
            <person name="Overmann J."/>
            <person name="Amann R."/>
            <person name="Jetten M.S.M."/>
            <person name="Mascher T."/>
            <person name="Medema M.H."/>
            <person name="Devos D.P."/>
            <person name="Kaster A.-K."/>
            <person name="Ovreas L."/>
            <person name="Rohde M."/>
            <person name="Galperin M.Y."/>
            <person name="Jogler C."/>
        </authorList>
    </citation>
    <scope>NUCLEOTIDE SEQUENCE [LARGE SCALE GENOMIC DNA]</scope>
    <source>
        <strain evidence="9 10">Pan153</strain>
    </source>
</reference>
<keyword evidence="7" id="KW-1006">Bacterial flagellum protein export</keyword>
<evidence type="ECO:0000256" key="1">
    <source>
        <dbReference type="ARBA" id="ARBA00004651"/>
    </source>
</evidence>
<dbReference type="InterPro" id="IPR042194">
    <property type="entry name" value="FHIPEP_1"/>
</dbReference>
<dbReference type="Gene3D" id="1.10.8.540">
    <property type="entry name" value="FHIPEP family, domain 3"/>
    <property type="match status" value="1"/>
</dbReference>
<dbReference type="PROSITE" id="PS00994">
    <property type="entry name" value="FHIPEP"/>
    <property type="match status" value="1"/>
</dbReference>
<feature type="transmembrane region" description="Helical" evidence="7">
    <location>
        <begin position="208"/>
        <end position="226"/>
    </location>
</feature>
<dbReference type="InterPro" id="IPR025505">
    <property type="entry name" value="FHIPEP_CS"/>
</dbReference>
<feature type="transmembrane region" description="Helical" evidence="7">
    <location>
        <begin position="249"/>
        <end position="268"/>
    </location>
</feature>
<feature type="transmembrane region" description="Helical" evidence="7">
    <location>
        <begin position="289"/>
        <end position="315"/>
    </location>
</feature>
<dbReference type="GO" id="GO:0009306">
    <property type="term" value="P:protein secretion"/>
    <property type="evidence" value="ECO:0007669"/>
    <property type="project" value="InterPro"/>
</dbReference>
<feature type="transmembrane region" description="Helical" evidence="7">
    <location>
        <begin position="20"/>
        <end position="37"/>
    </location>
</feature>
<keyword evidence="7" id="KW-1005">Bacterial flagellum biogenesis</keyword>
<evidence type="ECO:0000313" key="9">
    <source>
        <dbReference type="EMBL" id="QDV20803.1"/>
    </source>
</evidence>
<sequence>MPPESKTGLSGAIMRNSGLIFPLVIVSSVLVIIAPLPPLVMDFLLSCNITVSVVILMTTIYVTRPLEFSVFPAILLGTTLARLVLNVATTRLILTRGADDGTAAAGGVIEAFGQFVAGGHLVVGLIIFVILVTIQFMVITKGATRISEVAARFSLDSMPGKQMAIDADLNAGLITSEEAKARRKEITEQADFYGSMDGASKFVRGDSIASIIITLINVVGGLYVGMVDHGMELSKAATVFTTLTIGDGLVTQVPGFLISLAAGLIVTRTSVDSNLPRDVVKQFSGHPEALFLASTFLFALAFTGLPAGPMLALAVGCTVTGVMRRKGQQATEVQKQKAETQQHQQAQQPPEPKPEDHLFVDPLELELGVGLLRLADPATGGDLLDRVTRIRHKIAQELGIILPKVRIRDNIRLGQRDYQIKIRDVAVAWGSIYPDGLLAIDTGATNGDIPGIDTIEPAFGRPAKWIELGQKERAELMGFNVVEPSAVAITHLTEVVREHSSELLTREQVHALIENLKENSPKVVEELIPDVLKISQVQHVLSNLLRERVPIRDLETILQTLGDYADRTKEPMLLTEYVRNGLARSICQQYRDSNRLLRVVTLDPELEDVLMSGIDYNEHGLAIKLAPRTGEIITQAIADQIEPLVAAGGHPIVLCNPQIRAGLKQITSPLLPRLVALSLNEITRDTDVEAIGQISADRLKSNAVAGAGAA</sequence>
<proteinExistence type="inferred from homology"/>
<organism evidence="9 10">
    <name type="scientific">Gimesia panareensis</name>
    <dbReference type="NCBI Taxonomy" id="2527978"/>
    <lineage>
        <taxon>Bacteria</taxon>
        <taxon>Pseudomonadati</taxon>
        <taxon>Planctomycetota</taxon>
        <taxon>Planctomycetia</taxon>
        <taxon>Planctomycetales</taxon>
        <taxon>Planctomycetaceae</taxon>
        <taxon>Gimesia</taxon>
    </lineage>
</organism>
<keyword evidence="7" id="KW-0653">Protein transport</keyword>
<dbReference type="InterPro" id="IPR006301">
    <property type="entry name" value="FlhA"/>
</dbReference>
<dbReference type="PIRSF" id="PIRSF005419">
    <property type="entry name" value="FlhA"/>
    <property type="match status" value="1"/>
</dbReference>
<dbReference type="InterPro" id="IPR001712">
    <property type="entry name" value="T3SS_FHIPEP"/>
</dbReference>
<dbReference type="PANTHER" id="PTHR30161">
    <property type="entry name" value="FLAGELLAR EXPORT PROTEIN, MEMBRANE FLHA SUBUNIT-RELATED"/>
    <property type="match status" value="1"/>
</dbReference>
<keyword evidence="9" id="KW-0966">Cell projection</keyword>
<keyword evidence="7" id="KW-0813">Transport</keyword>
<name>A0A518FWN9_9PLAN</name>
<dbReference type="GO" id="GO:0044780">
    <property type="term" value="P:bacterial-type flagellum assembly"/>
    <property type="evidence" value="ECO:0007669"/>
    <property type="project" value="InterPro"/>
</dbReference>
<comment type="function">
    <text evidence="7">Required for formation of the rod structure of the flagellar apparatus. Together with FliI and FliH, may constitute the export apparatus of flagellin.</text>
</comment>
<evidence type="ECO:0000256" key="7">
    <source>
        <dbReference type="RuleBase" id="RU364093"/>
    </source>
</evidence>
<evidence type="ECO:0000313" key="10">
    <source>
        <dbReference type="Proteomes" id="UP000320839"/>
    </source>
</evidence>
<comment type="subcellular location">
    <subcellularLocation>
        <location evidence="1 7">Cell membrane</location>
        <topology evidence="1 7">Multi-pass membrane protein</topology>
    </subcellularLocation>
</comment>
<dbReference type="AlphaFoldDB" id="A0A518FWN9"/>
<evidence type="ECO:0000256" key="6">
    <source>
        <dbReference type="ARBA" id="ARBA00023136"/>
    </source>
</evidence>
<dbReference type="NCBIfam" id="TIGR01398">
    <property type="entry name" value="FlhA"/>
    <property type="match status" value="1"/>
</dbReference>
<dbReference type="PRINTS" id="PR00949">
    <property type="entry name" value="TYPE3IMAPROT"/>
</dbReference>
<keyword evidence="5 7" id="KW-1133">Transmembrane helix</keyword>
<gene>
    <name evidence="7 9" type="primary">flhA</name>
    <name evidence="9" type="ORF">Pan153_54820</name>
</gene>
<dbReference type="InterPro" id="IPR042196">
    <property type="entry name" value="FHIPEP_4"/>
</dbReference>
<evidence type="ECO:0000256" key="2">
    <source>
        <dbReference type="ARBA" id="ARBA00008835"/>
    </source>
</evidence>
<evidence type="ECO:0000256" key="8">
    <source>
        <dbReference type="SAM" id="MobiDB-lite"/>
    </source>
</evidence>
<dbReference type="Pfam" id="PF00771">
    <property type="entry name" value="FHIPEP"/>
    <property type="match status" value="1"/>
</dbReference>
<keyword evidence="3 7" id="KW-1003">Cell membrane</keyword>
<comment type="similarity">
    <text evidence="2 7">Belongs to the FHIPEP (flagella/HR/invasion proteins export pore) family.</text>
</comment>
<dbReference type="Proteomes" id="UP000320839">
    <property type="component" value="Chromosome"/>
</dbReference>
<dbReference type="Gene3D" id="3.40.50.12790">
    <property type="entry name" value="FHIPEP family, domain 4"/>
    <property type="match status" value="1"/>
</dbReference>
<keyword evidence="9" id="KW-0969">Cilium</keyword>
<feature type="transmembrane region" description="Helical" evidence="7">
    <location>
        <begin position="43"/>
        <end position="63"/>
    </location>
</feature>
<keyword evidence="6 7" id="KW-0472">Membrane</keyword>
<evidence type="ECO:0000256" key="3">
    <source>
        <dbReference type="ARBA" id="ARBA00022475"/>
    </source>
</evidence>
<dbReference type="InterPro" id="IPR042193">
    <property type="entry name" value="FHIPEP_3"/>
</dbReference>
<feature type="region of interest" description="Disordered" evidence="8">
    <location>
        <begin position="328"/>
        <end position="357"/>
    </location>
</feature>
<dbReference type="GO" id="GO:0005886">
    <property type="term" value="C:plasma membrane"/>
    <property type="evidence" value="ECO:0007669"/>
    <property type="project" value="UniProtKB-SubCell"/>
</dbReference>
<keyword evidence="4 7" id="KW-0812">Transmembrane</keyword>
<accession>A0A518FWN9</accession>
<keyword evidence="9" id="KW-0282">Flagellum</keyword>
<feature type="transmembrane region" description="Helical" evidence="7">
    <location>
        <begin position="70"/>
        <end position="94"/>
    </location>
</feature>